<evidence type="ECO:0000313" key="2">
    <source>
        <dbReference type="Proteomes" id="UP000276834"/>
    </source>
</evidence>
<sequence length="107" mass="11523">MPVNSVFCARTGSAALRSRGVRCSAAESGALPHAGITRDSKDLGWERCCRRPSLAALAALASKRLCPLTSAAPSSHQQQSRPELPRRMVQPCQVPEVWGILRLIGVF</sequence>
<protein>
    <submittedName>
        <fullName evidence="1">Uncharacterized protein</fullName>
    </submittedName>
</protein>
<organism evidence="1 2">
    <name type="scientific">Chloebia gouldiae</name>
    <name type="common">Gouldian finch</name>
    <name type="synonym">Erythrura gouldiae</name>
    <dbReference type="NCBI Taxonomy" id="44316"/>
    <lineage>
        <taxon>Eukaryota</taxon>
        <taxon>Metazoa</taxon>
        <taxon>Chordata</taxon>
        <taxon>Craniata</taxon>
        <taxon>Vertebrata</taxon>
        <taxon>Euteleostomi</taxon>
        <taxon>Archelosauria</taxon>
        <taxon>Archosauria</taxon>
        <taxon>Dinosauria</taxon>
        <taxon>Saurischia</taxon>
        <taxon>Theropoda</taxon>
        <taxon>Coelurosauria</taxon>
        <taxon>Aves</taxon>
        <taxon>Neognathae</taxon>
        <taxon>Neoaves</taxon>
        <taxon>Telluraves</taxon>
        <taxon>Australaves</taxon>
        <taxon>Passeriformes</taxon>
        <taxon>Passeroidea</taxon>
        <taxon>Passeridae</taxon>
        <taxon>Chloebia</taxon>
    </lineage>
</organism>
<reference evidence="1 2" key="1">
    <citation type="journal article" date="2018" name="Proc. R. Soc. B">
        <title>A non-coding region near Follistatin controls head colour polymorphism in the Gouldian finch.</title>
        <authorList>
            <person name="Toomey M.B."/>
            <person name="Marques C.I."/>
            <person name="Andrade P."/>
            <person name="Araujo P.M."/>
            <person name="Sabatino S."/>
            <person name="Gazda M.A."/>
            <person name="Afonso S."/>
            <person name="Lopes R.J."/>
            <person name="Corbo J.C."/>
            <person name="Carneiro M."/>
        </authorList>
    </citation>
    <scope>NUCLEOTIDE SEQUENCE [LARGE SCALE GENOMIC DNA]</scope>
    <source>
        <strain evidence="1">Red01</strain>
        <tissue evidence="1">Muscle</tissue>
    </source>
</reference>
<proteinExistence type="predicted"/>
<dbReference type="Proteomes" id="UP000276834">
    <property type="component" value="Unassembled WGS sequence"/>
</dbReference>
<keyword evidence="2" id="KW-1185">Reference proteome</keyword>
<dbReference type="EMBL" id="QUSF01000367">
    <property type="protein sequence ID" value="RLV82476.1"/>
    <property type="molecule type" value="Genomic_DNA"/>
</dbReference>
<evidence type="ECO:0000313" key="1">
    <source>
        <dbReference type="EMBL" id="RLV82476.1"/>
    </source>
</evidence>
<name>A0A3L8RRJ4_CHLGU</name>
<accession>A0A3L8RRJ4</accession>
<gene>
    <name evidence="1" type="ORF">DV515_00016607</name>
</gene>
<dbReference type="AlphaFoldDB" id="A0A3L8RRJ4"/>
<comment type="caution">
    <text evidence="1">The sequence shown here is derived from an EMBL/GenBank/DDBJ whole genome shotgun (WGS) entry which is preliminary data.</text>
</comment>